<keyword evidence="5" id="KW-1185">Reference proteome</keyword>
<protein>
    <submittedName>
        <fullName evidence="4">Serine aminopeptidase S33 family</fullName>
    </submittedName>
</protein>
<feature type="domain" description="AB hydrolase-1" evidence="3">
    <location>
        <begin position="28"/>
        <end position="133"/>
    </location>
</feature>
<dbReference type="InterPro" id="IPR050261">
    <property type="entry name" value="FrsA_esterase"/>
</dbReference>
<dbReference type="GO" id="GO:0052689">
    <property type="term" value="F:carboxylic ester hydrolase activity"/>
    <property type="evidence" value="ECO:0007669"/>
    <property type="project" value="UniProtKB-ARBA"/>
</dbReference>
<comment type="caution">
    <text evidence="4">The sequence shown here is derived from an EMBL/GenBank/DDBJ whole genome shotgun (WGS) entry which is preliminary data.</text>
</comment>
<dbReference type="GO" id="GO:0004177">
    <property type="term" value="F:aminopeptidase activity"/>
    <property type="evidence" value="ECO:0007669"/>
    <property type="project" value="UniProtKB-KW"/>
</dbReference>
<evidence type="ECO:0000313" key="4">
    <source>
        <dbReference type="EMBL" id="PWK16454.1"/>
    </source>
</evidence>
<organism evidence="4 5">
    <name type="scientific">Tumebacillus permanentifrigoris</name>
    <dbReference type="NCBI Taxonomy" id="378543"/>
    <lineage>
        <taxon>Bacteria</taxon>
        <taxon>Bacillati</taxon>
        <taxon>Bacillota</taxon>
        <taxon>Bacilli</taxon>
        <taxon>Bacillales</taxon>
        <taxon>Alicyclobacillaceae</taxon>
        <taxon>Tumebacillus</taxon>
    </lineage>
</organism>
<keyword evidence="1" id="KW-0378">Hydrolase</keyword>
<reference evidence="4 5" key="1">
    <citation type="submission" date="2018-05" db="EMBL/GenBank/DDBJ databases">
        <title>Genomic Encyclopedia of Type Strains, Phase IV (KMG-IV): sequencing the most valuable type-strain genomes for metagenomic binning, comparative biology and taxonomic classification.</title>
        <authorList>
            <person name="Goeker M."/>
        </authorList>
    </citation>
    <scope>NUCLEOTIDE SEQUENCE [LARGE SCALE GENOMIC DNA]</scope>
    <source>
        <strain evidence="4 5">DSM 18773</strain>
    </source>
</reference>
<evidence type="ECO:0000256" key="1">
    <source>
        <dbReference type="ARBA" id="ARBA00022801"/>
    </source>
</evidence>
<proteinExistence type="inferred from homology"/>
<keyword evidence="4" id="KW-0645">Protease</keyword>
<dbReference type="OrthoDB" id="53505at2"/>
<dbReference type="Pfam" id="PF00561">
    <property type="entry name" value="Abhydrolase_1"/>
    <property type="match status" value="1"/>
</dbReference>
<dbReference type="EMBL" id="QGGL01000001">
    <property type="protein sequence ID" value="PWK16454.1"/>
    <property type="molecule type" value="Genomic_DNA"/>
</dbReference>
<comment type="similarity">
    <text evidence="2">Belongs to the AB hydrolase superfamily. FUS2 hydrolase family.</text>
</comment>
<sequence>MLSLLRIPSGDAMMVGRLFHATGAGTHPTLLLLHGFPGVQQNHDIAFALQRAGWNVLLINYRGAWGSHGTFSFVHALEDVQAALAYLRRDDVTREHNLDLSTLVLVGHSMGGFLACMTAADDEAVTAVASISGFNFGLVAEIIGDQTEAVAELNEMFGEAAFFLNGADGDVLTAQARAHSIAWNLLKKAPALAARPVLLLGADRDQVGPVTIHHDSLVEAFQKSGAKRLEHRTVDTDHNWVTAREELAVMLQEWLAAIRTKTHRRATLGRKSTVDPHPETS</sequence>
<evidence type="ECO:0000259" key="3">
    <source>
        <dbReference type="Pfam" id="PF00561"/>
    </source>
</evidence>
<dbReference type="InterPro" id="IPR029058">
    <property type="entry name" value="AB_hydrolase_fold"/>
</dbReference>
<dbReference type="PANTHER" id="PTHR22946">
    <property type="entry name" value="DIENELACTONE HYDROLASE DOMAIN-CONTAINING PROTEIN-RELATED"/>
    <property type="match status" value="1"/>
</dbReference>
<dbReference type="PANTHER" id="PTHR22946:SF9">
    <property type="entry name" value="POLYKETIDE TRANSFERASE AF380"/>
    <property type="match status" value="1"/>
</dbReference>
<dbReference type="SUPFAM" id="SSF53474">
    <property type="entry name" value="alpha/beta-Hydrolases"/>
    <property type="match status" value="1"/>
</dbReference>
<dbReference type="InterPro" id="IPR000073">
    <property type="entry name" value="AB_hydrolase_1"/>
</dbReference>
<dbReference type="Gene3D" id="3.40.50.1820">
    <property type="entry name" value="alpha/beta hydrolase"/>
    <property type="match status" value="1"/>
</dbReference>
<evidence type="ECO:0000256" key="2">
    <source>
        <dbReference type="ARBA" id="ARBA00038115"/>
    </source>
</evidence>
<keyword evidence="4" id="KW-0031">Aminopeptidase</keyword>
<dbReference type="RefSeq" id="WP_109685560.1">
    <property type="nucleotide sequence ID" value="NZ_QGGL01000001.1"/>
</dbReference>
<accession>A0A316DEI5</accession>
<dbReference type="AlphaFoldDB" id="A0A316DEI5"/>
<gene>
    <name evidence="4" type="ORF">C7459_101318</name>
</gene>
<dbReference type="Proteomes" id="UP000245634">
    <property type="component" value="Unassembled WGS sequence"/>
</dbReference>
<evidence type="ECO:0000313" key="5">
    <source>
        <dbReference type="Proteomes" id="UP000245634"/>
    </source>
</evidence>
<name>A0A316DEI5_9BACL</name>